<reference evidence="1 2" key="1">
    <citation type="submission" date="2017-09" db="EMBL/GenBank/DDBJ databases">
        <authorList>
            <person name="DeBolt S."/>
            <person name="Huntemann M."/>
            <person name="Clum A."/>
            <person name="Pillay M."/>
            <person name="Palaniappan K."/>
            <person name="Varghese N."/>
            <person name="Mikhailova N."/>
            <person name="Stamatis D."/>
            <person name="Reddy T."/>
            <person name="Daum C."/>
            <person name="Shapiro N."/>
            <person name="Ivanova N."/>
            <person name="Kyrpides N."/>
            <person name="Woyke T."/>
        </authorList>
    </citation>
    <scope>NUCLEOTIDE SEQUENCE [LARGE SCALE GENOMIC DNA]</scope>
    <source>
        <strain evidence="1 2">A2-S9</strain>
    </source>
</reference>
<dbReference type="AlphaFoldDB" id="A0A7Z1GTG4"/>
<evidence type="ECO:0000313" key="2">
    <source>
        <dbReference type="Proteomes" id="UP000221580"/>
    </source>
</evidence>
<sequence>MKILQGAIGLSALYLLAGCGQVTEKTLTFDVPYGMYETVLRQNVTGTGQLTCKVTTDNQDRGEKWVPSVILAAAEDAAEDDTLFLSSYTPTDSDQRLFQLRTFNKAKPVIDTFFHRAPDQRGVYTLRLTWQADGAIGYQVASGGAWEERKLVDKPGFSVRHVSVHASGMKGSAVCELRE</sequence>
<dbReference type="PROSITE" id="PS51257">
    <property type="entry name" value="PROKAR_LIPOPROTEIN"/>
    <property type="match status" value="1"/>
</dbReference>
<dbReference type="RefSeq" id="WP_223841618.1">
    <property type="nucleotide sequence ID" value="NZ_PDJN01000001.1"/>
</dbReference>
<reference evidence="1 2" key="2">
    <citation type="submission" date="2017-10" db="EMBL/GenBank/DDBJ databases">
        <title>Bacterial endophytes that colonize and modify switchgrass growth.</title>
        <authorList>
            <person name="Debolt S."/>
        </authorList>
    </citation>
    <scope>NUCLEOTIDE SEQUENCE [LARGE SCALE GENOMIC DNA]</scope>
    <source>
        <strain evidence="1 2">A2-S9</strain>
    </source>
</reference>
<gene>
    <name evidence="1" type="ORF">DM05_0850</name>
</gene>
<proteinExistence type="predicted"/>
<dbReference type="Proteomes" id="UP000221580">
    <property type="component" value="Unassembled WGS sequence"/>
</dbReference>
<dbReference type="EMBL" id="PDJN01000001">
    <property type="protein sequence ID" value="PFG70532.1"/>
    <property type="molecule type" value="Genomic_DNA"/>
</dbReference>
<organism evidence="1 2">
    <name type="scientific">Pseudomonas poae</name>
    <dbReference type="NCBI Taxonomy" id="200451"/>
    <lineage>
        <taxon>Bacteria</taxon>
        <taxon>Pseudomonadati</taxon>
        <taxon>Pseudomonadota</taxon>
        <taxon>Gammaproteobacteria</taxon>
        <taxon>Pseudomonadales</taxon>
        <taxon>Pseudomonadaceae</taxon>
        <taxon>Pseudomonas</taxon>
    </lineage>
</organism>
<accession>A0A7Z1GTG4</accession>
<comment type="caution">
    <text evidence="1">The sequence shown here is derived from an EMBL/GenBank/DDBJ whole genome shotgun (WGS) entry which is preliminary data.</text>
</comment>
<name>A0A7Z1GTG4_9PSED</name>
<evidence type="ECO:0000313" key="1">
    <source>
        <dbReference type="EMBL" id="PFG70532.1"/>
    </source>
</evidence>
<evidence type="ECO:0008006" key="3">
    <source>
        <dbReference type="Google" id="ProtNLM"/>
    </source>
</evidence>
<protein>
    <recommendedName>
        <fullName evidence="3">Lipoprotein</fullName>
    </recommendedName>
</protein>